<dbReference type="Gene3D" id="3.40.366.10">
    <property type="entry name" value="Malonyl-Coenzyme A Acyl Carrier Protein, domain 2"/>
    <property type="match status" value="2"/>
</dbReference>
<evidence type="ECO:0000313" key="14">
    <source>
        <dbReference type="EMBL" id="RLV75320.1"/>
    </source>
</evidence>
<dbReference type="STRING" id="1343740.M271_04635"/>
<dbReference type="NCBIfam" id="NF045894">
    <property type="entry name" value="PKS_plus_SDR"/>
    <property type="match status" value="1"/>
</dbReference>
<dbReference type="GO" id="GO:0033068">
    <property type="term" value="P:macrolide biosynthetic process"/>
    <property type="evidence" value="ECO:0007669"/>
    <property type="project" value="UniProtKB-ARBA"/>
</dbReference>
<dbReference type="InterPro" id="IPR020841">
    <property type="entry name" value="PKS_Beta-ketoAc_synthase_dom"/>
</dbReference>
<dbReference type="InterPro" id="IPR020843">
    <property type="entry name" value="ER"/>
</dbReference>
<keyword evidence="6" id="KW-0045">Antibiotic biosynthesis</keyword>
<dbReference type="InterPro" id="IPR002364">
    <property type="entry name" value="Quin_OxRdtase/zeta-crystal_CS"/>
</dbReference>
<dbReference type="GO" id="GO:0006633">
    <property type="term" value="P:fatty acid biosynthetic process"/>
    <property type="evidence" value="ECO:0007669"/>
    <property type="project" value="InterPro"/>
</dbReference>
<dbReference type="InterPro" id="IPR049900">
    <property type="entry name" value="PKS_mFAS_DH"/>
</dbReference>
<dbReference type="GO" id="GO:0004315">
    <property type="term" value="F:3-oxoacyl-[acyl-carrier-protein] synthase activity"/>
    <property type="evidence" value="ECO:0007669"/>
    <property type="project" value="InterPro"/>
</dbReference>
<dbReference type="InterPro" id="IPR014043">
    <property type="entry name" value="Acyl_transferase_dom"/>
</dbReference>
<dbReference type="Pfam" id="PF22953">
    <property type="entry name" value="SpnB_Rossmann"/>
    <property type="match status" value="1"/>
</dbReference>
<dbReference type="Pfam" id="PF18369">
    <property type="entry name" value="PKS_DE"/>
    <property type="match status" value="1"/>
</dbReference>
<keyword evidence="4" id="KW-0597">Phosphoprotein</keyword>
<dbReference type="Pfam" id="PF14765">
    <property type="entry name" value="PS-DH"/>
    <property type="match status" value="1"/>
</dbReference>
<dbReference type="InterPro" id="IPR020806">
    <property type="entry name" value="PKS_PP-bd"/>
</dbReference>
<dbReference type="InterPro" id="IPR042104">
    <property type="entry name" value="PKS_dehydratase_sf"/>
</dbReference>
<dbReference type="SUPFAM" id="SSF53901">
    <property type="entry name" value="Thiolase-like"/>
    <property type="match status" value="2"/>
</dbReference>
<dbReference type="SUPFAM" id="SSF51735">
    <property type="entry name" value="NAD(P)-binding Rossmann-fold domains"/>
    <property type="match status" value="5"/>
</dbReference>
<dbReference type="GO" id="GO:0016491">
    <property type="term" value="F:oxidoreductase activity"/>
    <property type="evidence" value="ECO:0007669"/>
    <property type="project" value="InterPro"/>
</dbReference>
<proteinExistence type="predicted"/>
<feature type="domain" description="Ketosynthase family 3 (KS3)" evidence="12">
    <location>
        <begin position="32"/>
        <end position="461"/>
    </location>
</feature>
<dbReference type="Pfam" id="PF00109">
    <property type="entry name" value="ketoacyl-synt"/>
    <property type="match status" value="2"/>
</dbReference>
<dbReference type="FunFam" id="1.10.1200.10:FF:000007">
    <property type="entry name" value="Probable polyketide synthase pks17"/>
    <property type="match status" value="2"/>
</dbReference>
<dbReference type="SMART" id="SM00827">
    <property type="entry name" value="PKS_AT"/>
    <property type="match status" value="2"/>
</dbReference>
<comment type="cofactor">
    <cofactor evidence="1">
        <name>pantetheine 4'-phosphate</name>
        <dbReference type="ChEBI" id="CHEBI:47942"/>
    </cofactor>
</comment>
<dbReference type="SMART" id="SM00829">
    <property type="entry name" value="PKS_ER"/>
    <property type="match status" value="1"/>
</dbReference>
<keyword evidence="5" id="KW-0808">Transferase</keyword>
<dbReference type="Pfam" id="PF08659">
    <property type="entry name" value="KR"/>
    <property type="match status" value="2"/>
</dbReference>
<dbReference type="PROSITE" id="PS52004">
    <property type="entry name" value="KS3_2"/>
    <property type="match status" value="2"/>
</dbReference>
<dbReference type="InterPro" id="IPR057326">
    <property type="entry name" value="KR_dom"/>
</dbReference>
<dbReference type="InterPro" id="IPR050091">
    <property type="entry name" value="PKS_NRPS_Biosynth_Enz"/>
</dbReference>
<feature type="region of interest" description="Disordered" evidence="10">
    <location>
        <begin position="2612"/>
        <end position="2641"/>
    </location>
</feature>
<dbReference type="PROSITE" id="PS00606">
    <property type="entry name" value="KS3_1"/>
    <property type="match status" value="2"/>
</dbReference>
<dbReference type="Gene3D" id="3.10.129.110">
    <property type="entry name" value="Polyketide synthase dehydratase"/>
    <property type="match status" value="1"/>
</dbReference>
<dbReference type="Pfam" id="PF08240">
    <property type="entry name" value="ADH_N"/>
    <property type="match status" value="1"/>
</dbReference>
<dbReference type="FunFam" id="3.40.366.10:FF:000002">
    <property type="entry name" value="Probable polyketide synthase 2"/>
    <property type="match status" value="2"/>
</dbReference>
<evidence type="ECO:0000256" key="5">
    <source>
        <dbReference type="ARBA" id="ARBA00022679"/>
    </source>
</evidence>
<evidence type="ECO:0000256" key="6">
    <source>
        <dbReference type="ARBA" id="ARBA00023194"/>
    </source>
</evidence>
<dbReference type="InterPro" id="IPR036291">
    <property type="entry name" value="NAD(P)-bd_dom_sf"/>
</dbReference>
<dbReference type="Gene3D" id="3.40.50.11460">
    <property type="match status" value="1"/>
</dbReference>
<dbReference type="InterPro" id="IPR015083">
    <property type="entry name" value="NorB/c/GfsB-D-like_docking"/>
</dbReference>
<dbReference type="SMART" id="SM00826">
    <property type="entry name" value="PKS_DH"/>
    <property type="match status" value="1"/>
</dbReference>
<dbReference type="Gene3D" id="1.10.1200.10">
    <property type="entry name" value="ACP-like"/>
    <property type="match status" value="2"/>
</dbReference>
<dbReference type="GO" id="GO:0008270">
    <property type="term" value="F:zinc ion binding"/>
    <property type="evidence" value="ECO:0007669"/>
    <property type="project" value="InterPro"/>
</dbReference>
<feature type="compositionally biased region" description="Polar residues" evidence="10">
    <location>
        <begin position="2615"/>
        <end position="2639"/>
    </location>
</feature>
<evidence type="ECO:0000256" key="3">
    <source>
        <dbReference type="ARBA" id="ARBA00022450"/>
    </source>
</evidence>
<dbReference type="FunFam" id="3.40.47.10:FF:000019">
    <property type="entry name" value="Polyketide synthase type I"/>
    <property type="match status" value="2"/>
</dbReference>
<feature type="domain" description="PKS/mFAS DH" evidence="13">
    <location>
        <begin position="2509"/>
        <end position="2787"/>
    </location>
</feature>
<dbReference type="PANTHER" id="PTHR43775:SF51">
    <property type="entry name" value="INACTIVE PHENOLPHTHIOCEROL SYNTHESIS POLYKETIDE SYNTHASE TYPE I PKS1-RELATED"/>
    <property type="match status" value="1"/>
</dbReference>
<dbReference type="InterPro" id="IPR014031">
    <property type="entry name" value="Ketoacyl_synth_C"/>
</dbReference>
<reference evidence="14 15" key="1">
    <citation type="journal article" date="2018" name="J. Biol. Chem.">
        <title>Discovery of the actinoplanic acid pathway in Streptomyces rapamycinicus reveals a genetically conserved synergism with rapamycin.</title>
        <authorList>
            <person name="Mrak P."/>
            <person name="Krastel P."/>
            <person name="Pivk Lukancic P."/>
            <person name="Tao J."/>
            <person name="Pistorius D."/>
            <person name="Moore C.M."/>
        </authorList>
    </citation>
    <scope>NUCLEOTIDE SEQUENCE [LARGE SCALE GENOMIC DNA]</scope>
    <source>
        <strain evidence="14 15">NRRL 5491</strain>
    </source>
</reference>
<evidence type="ECO:0000256" key="2">
    <source>
        <dbReference type="ARBA" id="ARBA00004792"/>
    </source>
</evidence>
<dbReference type="RefSeq" id="WP_121825820.1">
    <property type="nucleotide sequence ID" value="NZ_QYCY01000002.1"/>
</dbReference>
<dbReference type="Pfam" id="PF02801">
    <property type="entry name" value="Ketoacyl-synt_C"/>
    <property type="match status" value="2"/>
</dbReference>
<evidence type="ECO:0000256" key="4">
    <source>
        <dbReference type="ARBA" id="ARBA00022553"/>
    </source>
</evidence>
<dbReference type="InterPro" id="IPR020807">
    <property type="entry name" value="PKS_DH"/>
</dbReference>
<evidence type="ECO:0000259" key="11">
    <source>
        <dbReference type="PROSITE" id="PS50075"/>
    </source>
</evidence>
<evidence type="ECO:0000313" key="15">
    <source>
        <dbReference type="Proteomes" id="UP000281594"/>
    </source>
</evidence>
<feature type="domain" description="Ketosynthase family 3 (KS3)" evidence="12">
    <location>
        <begin position="1599"/>
        <end position="2025"/>
    </location>
</feature>
<protein>
    <submittedName>
        <fullName evidence="14">Polyketide synthase</fullName>
    </submittedName>
</protein>
<dbReference type="Pfam" id="PF00550">
    <property type="entry name" value="PP-binding"/>
    <property type="match status" value="2"/>
</dbReference>
<organism evidence="14 15">
    <name type="scientific">Streptomyces rapamycinicus (strain ATCC 29253 / DSM 41530 / NRRL 5491 / AYB-994)</name>
    <name type="common">Streptomyces hygroscopicus (strain ATCC 29253)</name>
    <dbReference type="NCBI Taxonomy" id="1343740"/>
    <lineage>
        <taxon>Bacteria</taxon>
        <taxon>Bacillati</taxon>
        <taxon>Actinomycetota</taxon>
        <taxon>Actinomycetes</taxon>
        <taxon>Kitasatosporales</taxon>
        <taxon>Streptomycetaceae</taxon>
        <taxon>Streptomyces</taxon>
        <taxon>Streptomyces violaceusniger group</taxon>
    </lineage>
</organism>
<dbReference type="InterPro" id="IPR018201">
    <property type="entry name" value="Ketoacyl_synth_AS"/>
</dbReference>
<dbReference type="SUPFAM" id="SSF52151">
    <property type="entry name" value="FabD/lysophospholipase-like"/>
    <property type="match status" value="2"/>
</dbReference>
<dbReference type="InterPro" id="IPR013154">
    <property type="entry name" value="ADH-like_N"/>
</dbReference>
<feature type="active site" description="Proton acceptor; for dehydratase activity" evidence="9">
    <location>
        <position position="2541"/>
    </location>
</feature>
<dbReference type="EMBL" id="QYCY01000002">
    <property type="protein sequence ID" value="RLV75320.1"/>
    <property type="molecule type" value="Genomic_DNA"/>
</dbReference>
<dbReference type="PANTHER" id="PTHR43775">
    <property type="entry name" value="FATTY ACID SYNTHASE"/>
    <property type="match status" value="1"/>
</dbReference>
<dbReference type="InterPro" id="IPR013968">
    <property type="entry name" value="PKS_KR"/>
</dbReference>
<keyword evidence="3" id="KW-0596">Phosphopantetheine</keyword>
<dbReference type="Proteomes" id="UP000281594">
    <property type="component" value="Unassembled WGS sequence"/>
</dbReference>
<feature type="region of interest" description="N-terminal hotdog fold" evidence="9">
    <location>
        <begin position="2509"/>
        <end position="2634"/>
    </location>
</feature>
<evidence type="ECO:0000256" key="10">
    <source>
        <dbReference type="SAM" id="MobiDB-lite"/>
    </source>
</evidence>
<dbReference type="PROSITE" id="PS50075">
    <property type="entry name" value="CARRIER"/>
    <property type="match status" value="2"/>
</dbReference>
<dbReference type="Pfam" id="PF00698">
    <property type="entry name" value="Acyl_transf_1"/>
    <property type="match status" value="2"/>
</dbReference>
<dbReference type="SMART" id="SM00823">
    <property type="entry name" value="PKS_PP"/>
    <property type="match status" value="2"/>
</dbReference>
<dbReference type="CDD" id="cd00833">
    <property type="entry name" value="PKS"/>
    <property type="match status" value="2"/>
</dbReference>
<dbReference type="InterPro" id="IPR041618">
    <property type="entry name" value="PKS_DE"/>
</dbReference>
<dbReference type="FunFam" id="3.40.50.720:FF:000209">
    <property type="entry name" value="Polyketide synthase Pks12"/>
    <property type="match status" value="1"/>
</dbReference>
<dbReference type="Gene3D" id="3.40.50.720">
    <property type="entry name" value="NAD(P)-binding Rossmann-like Domain"/>
    <property type="match status" value="2"/>
</dbReference>
<dbReference type="SUPFAM" id="SSF55048">
    <property type="entry name" value="Probable ACP-binding domain of malonyl-CoA ACP transacylase"/>
    <property type="match status" value="2"/>
</dbReference>
<dbReference type="FunFam" id="3.90.180.10:FF:000032">
    <property type="entry name" value="Probable polyketide synthase pks1"/>
    <property type="match status" value="1"/>
</dbReference>
<dbReference type="InterPro" id="IPR032821">
    <property type="entry name" value="PKS_assoc"/>
</dbReference>
<dbReference type="Pfam" id="PF16197">
    <property type="entry name" value="KAsynt_C_assoc"/>
    <property type="match status" value="2"/>
</dbReference>
<dbReference type="InterPro" id="IPR011032">
    <property type="entry name" value="GroES-like_sf"/>
</dbReference>
<dbReference type="InterPro" id="IPR016035">
    <property type="entry name" value="Acyl_Trfase/lysoPLipase"/>
</dbReference>
<dbReference type="Pfam" id="PF21089">
    <property type="entry name" value="PKS_DH_N"/>
    <property type="match status" value="1"/>
</dbReference>
<dbReference type="PROSITE" id="PS52019">
    <property type="entry name" value="PKS_MFAS_DH"/>
    <property type="match status" value="1"/>
</dbReference>
<dbReference type="GO" id="GO:0031177">
    <property type="term" value="F:phosphopantetheine binding"/>
    <property type="evidence" value="ECO:0007669"/>
    <property type="project" value="InterPro"/>
</dbReference>
<evidence type="ECO:0000256" key="1">
    <source>
        <dbReference type="ARBA" id="ARBA00001957"/>
    </source>
</evidence>
<gene>
    <name evidence="14" type="ORF">D3C57_138880</name>
</gene>
<dbReference type="PROSITE" id="PS00012">
    <property type="entry name" value="PHOSPHOPANTETHEINE"/>
    <property type="match status" value="2"/>
</dbReference>
<dbReference type="GO" id="GO:0004312">
    <property type="term" value="F:fatty acid synthase activity"/>
    <property type="evidence" value="ECO:0007669"/>
    <property type="project" value="TreeGrafter"/>
</dbReference>
<evidence type="ECO:0000256" key="8">
    <source>
        <dbReference type="ARBA" id="ARBA00023315"/>
    </source>
</evidence>
<dbReference type="InterPro" id="IPR036736">
    <property type="entry name" value="ACP-like_sf"/>
</dbReference>
<name>A0A3L8R6X8_STRRN</name>
<dbReference type="InterPro" id="IPR049551">
    <property type="entry name" value="PKS_DH_C"/>
</dbReference>
<comment type="pathway">
    <text evidence="2">Antibiotic biosynthesis.</text>
</comment>
<dbReference type="InterPro" id="IPR049552">
    <property type="entry name" value="PKS_DH_N"/>
</dbReference>
<evidence type="ECO:0000256" key="7">
    <source>
        <dbReference type="ARBA" id="ARBA00023268"/>
    </source>
</evidence>
<feature type="domain" description="Carrier" evidence="11">
    <location>
        <begin position="1497"/>
        <end position="1572"/>
    </location>
</feature>
<dbReference type="Gene3D" id="3.30.70.3290">
    <property type="match status" value="2"/>
</dbReference>
<dbReference type="SMART" id="SM00822">
    <property type="entry name" value="PKS_KR"/>
    <property type="match status" value="2"/>
</dbReference>
<dbReference type="InterPro" id="IPR016036">
    <property type="entry name" value="Malonyl_transacylase_ACP-bd"/>
</dbReference>
<evidence type="ECO:0000256" key="9">
    <source>
        <dbReference type="PROSITE-ProRule" id="PRU01363"/>
    </source>
</evidence>
<dbReference type="Gene3D" id="3.40.47.10">
    <property type="match status" value="2"/>
</dbReference>
<dbReference type="InterPro" id="IPR014030">
    <property type="entry name" value="Ketoacyl_synth_N"/>
</dbReference>
<dbReference type="InterPro" id="IPR055123">
    <property type="entry name" value="SpnB-like_Rossmann"/>
</dbReference>
<feature type="active site" description="Proton donor; for dehydratase activity" evidence="9">
    <location>
        <position position="2710"/>
    </location>
</feature>
<accession>A0A3L8R6X8</accession>
<sequence>MNEEKLLDYLKRVTADLQQTRQRLLEAESADQEPIAIVAMSCRFPGGVNSPEDLWRLVAEGTDAISEFPMDRGWDIDALYDEDPDRPGTSYTTEGGFLENADRFDPAFFGISPREALSMDPQQRLLLETSWEAFERAGIDPMSLRGSRTGVFVGTNGQDYSMLMLGASETMEDVEGHSGTGNAASIVSGRISYTMGLEGPALSVDTACSSSLVTLHLAVQALRQRECTLALAGGITVMSTPSAFVQFSRQRGLAADGRCKPFGAAADGTGWGEGVGMLLVERLSDAQRNGHQVLAIVRGSAINQDGASNGLTAPNGVSQQRVIRQALTSARLSAAEVDAVEAHGTGTTLGDPIEAQALMATYGQDRPVDEPLWLGGIKSNIGHTQAAAGVAGVIKMVMAIREGVLPKTLHADEPSPHIDWTGGAVSLLHDSTPWPDRDRPRRAAVSSFGMSGTNAHTILEQAPQAEPTEAAEAEAADGPVAWVVSGRSGEALQAQAGRLREFLTERPELSVADVALSLATTRSAFEHRAVVTGADREELLQRLEAVAEDATASNGVVRGRTGDAGRSVFVFPGQGAQWVGMAVGLLESSPVFAEAIGECETALSAHVDWSLTDVLRGAEGAPGFDRVDVVQPVLFAVMVSLAKLWRSAGIEPAAVMGHSQGEIAAACVAGALSLEDAAKVVTLRSQAIAAGLAGRGGMVSVGLPVDRVKDRIAAWDGAISVAAVNGPGSVVVSGDPGALDELVAQLEGEEIRVRRVPVDYASHSAHVEAIHEELLKVLADISPRSSEVPFYSTVLGELVDTAGLDAEYWYRNLRQTVELEATTRKLLDDGHTVFIEASPHPVLTLPVQQTVEAAEARAVVVGTLRRDDGGLERFLASAAEVFVRGVTVDWTAMLEGRGARRVELPTYAFRRQRYWLEVSAAELQATADGLAADAVDARFWEAVEREDLEALVRTLEVEDEEQQSSLTALLPALSSWRRQRREQNTVDSWRYKVVWKPLAAATEAAISGTWLVVLPASHADDALVTATVNGLETSGADVVRVVLDGSGNDRWTVAERLQAALGEAGVEPSGVTGVFSLLGLDESGHATFGVVPAGLAAMVGLVQGLGDAGVVAPLWCGTRGAVSVGRSDRLVNPVQAMVWGLGRIVGVEYPQRWGGAVDLPESMDGRAVARLAGVLAGADGEDQVAVRGSGVFAKRMVRATAAEDAEGRGAWQGRGSALVTGGTGALGGHVARWLARTGVEHLVLTSRSGMEAEGAAELKAELEGLGARVTVAACDAADREALAAVLDAIPREFPLTAVVHTAGVLDDGVVDALTVRRAAGVLRPKVDATRNLHELTAGMDLSAFVLFSSGAGTLGGPGQGSYAAGNAYLDALALQRRADGLPATSIAWGAWAGGGLGSGEVGERMDRSGMVGMVPDLAISGMQQALELDETFVVIAEIDWDRFQPEFVGSRPSALFRELPELNRPAAASGADAGDGDDAISALRREMAELPAAEQPKLLLELVRNQAADVLGYDSADAVEADRAFRDLGFDSLTAVELRNRLGVVTGLRLPVTCVFDYPTATVLARYLYTEMFGDQPVASVAAAAPQRPEGLDKPLTTDEPIAIIGMSCRFPGGVRSPEELWNLLMAEGDVISAFPDDRGWDIDGLYDPDPEKSGTSYVQAGGFLDEVGHFDPGFFGISPREAMAIDPQQRLLLETSWEAFERAGVDPVALRGSQTGVFIGSNYHDYGSRILSDAEGVEGYLGLGSAPSVSSGRISYTFGFEGPAVTVDTACSSSLVALHLACQSLRQGESSVALAGGVTIMATPGTFIEFSAQRVLSFDGRCKAFSADADGTGWSEGVGMLLVERLSDAQRNGHKVLAVIRGSAINQDGASNGLTAPNGPSQQRLIEQTLAGARLVSADVDVVEAHGTGTPLGDPIEAQALLATYGQGRPEGQPVLLGAIKSNIGHTQAAAGVAGVIKMVMAMREGTLPKTLHADEASPHVDWSAGDLELLTEAVPWPERDHPRRAAVSAFGVSGTNAHTIIEQAPVSDEPEAPRAEESPDTTAAPVPWLLSGRTDAALRGQAERLRDQLTSATEEFMPTVDIGYSLAMTRSLFDHRAALVGEDRADLLRGLDAIAKGETAPGVVRGVAGAAGKTAFLFSGQGAQRLGMGRELYETFPVFADAWDEVCAHLDGLLDRPLRDVVFAAEGGADAGLLDRTAFTQPALFAVEVALFRLLSAWGVAPDVVIGHSIGEIAAAHVAGVFSLEDACTLVAARGRLMQALPEGGAMVAVQASEEEIVPSLAGREAEVSLAAVNGPTSVVVAGDEAPALEIAAEWERQGRKTRRLRVSHAFHSPRMDAMLDDFRKVVEGLSFAPPAIALVSNVSGKSASADEVCSAEYWVRHVREAVRFADGVRALEAHGVSRFVEVGPDGVLTAMARECLTAEEPSAPVVVPVLRKDRPEPRALSTALAELHVNGVGVDWEPAFTGRDARKVELPTYAFQRERYWLEALTTFAGDVTAVGLTPPAHPLLGAAVELPDADGFLFTSRLSPQTHPWLVDHTIQNTILLPGTAFLELALHAADQVGCDRVEELTLTAPLVLPERGAIHLQLAVSGPDENGARSLNVYSRLEDPSTEQPWTQHASGLISPSGTPDQTGQTDLAIWPPEGAEQIDTEDVYDRMAAGGFAYGPVFRGLRSVWIRGDEVFAEVRLPEENASDAGQFGLHPALLDAAVQAVMFVPQEEAGLARLPFSWTGVSLRATGASELRVRLSSLGPDSIGLAVADTSGRAVATIDSLVLRLVADGQIQAAGSPAAGHDSLFRLDWTPVSVGAPAPASEGTWAVLGTDALGVRSGLEGAGADVASYADLAALRAAIDSGATSPDVVMVAGAAEAVGIDAGTDLAGRVRDATYRALELVRSWVTDERFGDSYLVFVTRGAMGAGSSDEVRTPAEAAVWGLLRSAQTEHPGKFLLVDLDPEEDGDVSSALRAALTAEEPQVAVRNGQVLAARLARVSSGSALVPPTGVREWRLDMHAKGTLENLALLPCPDAAEELGENEVRLAMRAAGMNFRDVLNALGMYPGEAGPLGGEGAGVVTEVGSAVTDLVPGDEVMGIFSGSFGPVAITDRRLVARVPEGWTFEQAASTPIVFLTSYYAMVDLGGLKAGQSVLVHSAAGGVGMATLQLARHLGAEVFGTASEGKWDTLRSLGLDDEHIASSRTLDFEKRFFDVTGGRGMDVVLDSLAREFVDAGLRLLPRGGRFLEMGKTDIRVPEEVAAEYGGVSYQAFDLMDAGLDRVHEMWGELISLFESGVLRPLPVRTWDVRRAPDAFRFIGQARHTGKVALTIPRTLGGPGTVLVTGGTGGLGALLARHLVVEHGVERLVLTSRRGVEAPGAAELVAELAGLGAEAEVVACDVADRASVEGLLAGIGSEYPLSAVVHAAGVLDDGVVESLTPERVDKVLRPKVDAALHLHELTRDLDLTAFVVFSSASSNFGGGGQANYAAANAFLDALAHQRRALGLPAVSLAWGMWEQRSEMTGDLGEADIQRMTRAGLNALSSEEGLALFDDALRTDETVLVPTHVDLAALRAQARTGEVPALLRGLVRVSRRRAVASDTAHSGTGSLRDRLAGLSAADQYRTLLDLVRVQVATVLGLGSSEAVEPDMAFKDMGFDSLTTVELRNRLNAETGLRLSAVLVFDHPTPTALVNHLREELLPDGGTAEPVVFAELDKLEPLLSNVMDDADTRTKVAERLKELLEKLGEASDDATAEVAERIGSSSNDELFAFIDNELGLS</sequence>
<dbReference type="SMART" id="SM01294">
    <property type="entry name" value="PKS_PP_betabranch"/>
    <property type="match status" value="2"/>
</dbReference>
<keyword evidence="7" id="KW-0511">Multifunctional enzyme</keyword>
<dbReference type="Pfam" id="PF08990">
    <property type="entry name" value="Docking"/>
    <property type="match status" value="1"/>
</dbReference>
<dbReference type="Pfam" id="PF13602">
    <property type="entry name" value="ADH_zinc_N_2"/>
    <property type="match status" value="1"/>
</dbReference>
<feature type="region of interest" description="Disordered" evidence="10">
    <location>
        <begin position="2025"/>
        <end position="2049"/>
    </location>
</feature>
<evidence type="ECO:0000259" key="12">
    <source>
        <dbReference type="PROSITE" id="PS52004"/>
    </source>
</evidence>
<feature type="region of interest" description="C-terminal hotdog fold" evidence="9">
    <location>
        <begin position="2649"/>
        <end position="2787"/>
    </location>
</feature>
<dbReference type="SUPFAM" id="SSF47336">
    <property type="entry name" value="ACP-like"/>
    <property type="match status" value="2"/>
</dbReference>
<dbReference type="InterPro" id="IPR009081">
    <property type="entry name" value="PP-bd_ACP"/>
</dbReference>
<dbReference type="InterPro" id="IPR016039">
    <property type="entry name" value="Thiolase-like"/>
</dbReference>
<dbReference type="CDD" id="cd08956">
    <property type="entry name" value="KR_3_FAS_SDR_x"/>
    <property type="match status" value="1"/>
</dbReference>
<dbReference type="SUPFAM" id="SSF50129">
    <property type="entry name" value="GroES-like"/>
    <property type="match status" value="1"/>
</dbReference>
<dbReference type="CDD" id="cd05195">
    <property type="entry name" value="enoyl_red"/>
    <property type="match status" value="1"/>
</dbReference>
<dbReference type="InterPro" id="IPR001227">
    <property type="entry name" value="Ac_transferase_dom_sf"/>
</dbReference>
<dbReference type="SMART" id="SM00825">
    <property type="entry name" value="PKS_KS"/>
    <property type="match status" value="2"/>
</dbReference>
<keyword evidence="8" id="KW-0012">Acyltransferase</keyword>
<dbReference type="Gene3D" id="6.10.140.1830">
    <property type="match status" value="1"/>
</dbReference>
<dbReference type="PROSITE" id="PS01162">
    <property type="entry name" value="QOR_ZETA_CRYSTAL"/>
    <property type="match status" value="1"/>
</dbReference>
<feature type="domain" description="Carrier" evidence="11">
    <location>
        <begin position="3615"/>
        <end position="3690"/>
    </location>
</feature>
<dbReference type="Gene3D" id="3.90.180.10">
    <property type="entry name" value="Medium-chain alcohol dehydrogenases, catalytic domain"/>
    <property type="match status" value="1"/>
</dbReference>
<dbReference type="InterPro" id="IPR006162">
    <property type="entry name" value="Ppantetheine_attach_site"/>
</dbReference>
<dbReference type="CDD" id="cd08952">
    <property type="entry name" value="KR_1_SDR_x"/>
    <property type="match status" value="1"/>
</dbReference>
<comment type="caution">
    <text evidence="14">The sequence shown here is derived from an EMBL/GenBank/DDBJ whole genome shotgun (WGS) entry which is preliminary data.</text>
</comment>
<evidence type="ECO:0000259" key="13">
    <source>
        <dbReference type="PROSITE" id="PS52019"/>
    </source>
</evidence>